<dbReference type="PANTHER" id="PTHR33451:SF3">
    <property type="entry name" value="MALATE-2H(+)_NA(+)-LACTATE ANTIPORTER"/>
    <property type="match status" value="1"/>
</dbReference>
<evidence type="ECO:0000256" key="8">
    <source>
        <dbReference type="ARBA" id="ARBA00038435"/>
    </source>
</evidence>
<keyword evidence="6 9" id="KW-1133">Transmembrane helix</keyword>
<sequence>MKKERKIKELTIPMALFGFFAPLLLILLLLSQGVGIMLALTAAICVESIFGVYLGYSWEDIEEYALKGIGRVNQTVIVMILIGMLIGVWISAGSVQTMLYYGINLIHPKLFLPIAFIICIITSLVTGTSWGTAGTMGIALIGIAQGLGIPAPMAAGAIISGALVGDKLSPLSDTTLLAAATSRVKLFDHILSLCYVTLPVSIISIIVYSILGFKYGHGEMNLASVQILSESLKSSCNIGVLMLVPLLFVLILSAMKKPTIPVFAGGLVIGCIWAVLFQNIPLTDVIGSAVGGFKSATGNADIDKLLSRGGALSMAETIFLCIGAGMFSGVFERTGVLSRLMDQLRKIVKSVGGLVFSVTLTGIALMFGGAGQSCTLSLPAIAFRDAFEDMDVHPGVLSRSLECTGTVLGSIVPWDASAILYSGLFGVSVAQYLPFNLVAILSPVIAVLTAYIGFGVLKYNEQMHFTMKLRKYK</sequence>
<evidence type="ECO:0000256" key="9">
    <source>
        <dbReference type="SAM" id="Phobius"/>
    </source>
</evidence>
<evidence type="ECO:0000256" key="4">
    <source>
        <dbReference type="ARBA" id="ARBA00022475"/>
    </source>
</evidence>
<feature type="transmembrane region" description="Helical" evidence="9">
    <location>
        <begin position="259"/>
        <end position="277"/>
    </location>
</feature>
<dbReference type="AlphaFoldDB" id="A0AAW6AVQ1"/>
<dbReference type="Pfam" id="PF03553">
    <property type="entry name" value="Na_H_antiporter"/>
    <property type="match status" value="1"/>
</dbReference>
<dbReference type="EMBL" id="JAINVB010000001">
    <property type="protein sequence ID" value="MCK0088060.1"/>
    <property type="molecule type" value="Genomic_DNA"/>
</dbReference>
<evidence type="ECO:0000313" key="12">
    <source>
        <dbReference type="EMBL" id="MDB2000810.1"/>
    </source>
</evidence>
<dbReference type="InterPro" id="IPR052180">
    <property type="entry name" value="NhaC_Na-H+_Antiporter"/>
</dbReference>
<feature type="transmembrane region" description="Helical" evidence="9">
    <location>
        <begin position="432"/>
        <end position="457"/>
    </location>
</feature>
<comment type="subcellular location">
    <subcellularLocation>
        <location evidence="1">Cell membrane</location>
        <topology evidence="1">Multi-pass membrane protein</topology>
    </subcellularLocation>
</comment>
<dbReference type="Proteomes" id="UP001203136">
    <property type="component" value="Unassembled WGS sequence"/>
</dbReference>
<evidence type="ECO:0000313" key="11">
    <source>
        <dbReference type="EMBL" id="MCK0088060.1"/>
    </source>
</evidence>
<evidence type="ECO:0000256" key="6">
    <source>
        <dbReference type="ARBA" id="ARBA00022989"/>
    </source>
</evidence>
<feature type="transmembrane region" description="Helical" evidence="9">
    <location>
        <begin position="12"/>
        <end position="30"/>
    </location>
</feature>
<accession>A0AAW6AVQ1</accession>
<dbReference type="InterPro" id="IPR018461">
    <property type="entry name" value="Na/H_Antiport_NhaC-like_C"/>
</dbReference>
<dbReference type="PANTHER" id="PTHR33451">
    <property type="entry name" value="MALATE-2H(+)/NA(+)-LACTATE ANTIPORTER"/>
    <property type="match status" value="1"/>
</dbReference>
<feature type="transmembrane region" description="Helical" evidence="9">
    <location>
        <begin position="351"/>
        <end position="370"/>
    </location>
</feature>
<dbReference type="InterPro" id="IPR004770">
    <property type="entry name" value="Na/H_antiport_NhaC"/>
</dbReference>
<evidence type="ECO:0000256" key="1">
    <source>
        <dbReference type="ARBA" id="ARBA00004651"/>
    </source>
</evidence>
<keyword evidence="4" id="KW-1003">Cell membrane</keyword>
<feature type="transmembrane region" description="Helical" evidence="9">
    <location>
        <begin position="186"/>
        <end position="211"/>
    </location>
</feature>
<feature type="transmembrane region" description="Helical" evidence="9">
    <location>
        <begin position="311"/>
        <end position="331"/>
    </location>
</feature>
<dbReference type="EMBL" id="JAQLGM010000026">
    <property type="protein sequence ID" value="MDB2000810.1"/>
    <property type="molecule type" value="Genomic_DNA"/>
</dbReference>
<keyword evidence="3" id="KW-0050">Antiport</keyword>
<evidence type="ECO:0000256" key="5">
    <source>
        <dbReference type="ARBA" id="ARBA00022692"/>
    </source>
</evidence>
<dbReference type="NCBIfam" id="TIGR00931">
    <property type="entry name" value="antiport_nhaC"/>
    <property type="match status" value="1"/>
</dbReference>
<organism evidence="12 13">
    <name type="scientific">Clostridium symbiosum</name>
    <name type="common">Bacteroides symbiosus</name>
    <dbReference type="NCBI Taxonomy" id="1512"/>
    <lineage>
        <taxon>Bacteria</taxon>
        <taxon>Bacillati</taxon>
        <taxon>Bacillota</taxon>
        <taxon>Clostridia</taxon>
        <taxon>Lachnospirales</taxon>
        <taxon>Lachnospiraceae</taxon>
        <taxon>Otoolea</taxon>
    </lineage>
</organism>
<dbReference type="GO" id="GO:0005886">
    <property type="term" value="C:plasma membrane"/>
    <property type="evidence" value="ECO:0007669"/>
    <property type="project" value="UniProtKB-SubCell"/>
</dbReference>
<feature type="transmembrane region" description="Helical" evidence="9">
    <location>
        <begin position="231"/>
        <end position="252"/>
    </location>
</feature>
<evidence type="ECO:0000259" key="10">
    <source>
        <dbReference type="Pfam" id="PF03553"/>
    </source>
</evidence>
<keyword evidence="2" id="KW-0813">Transport</keyword>
<comment type="similarity">
    <text evidence="8">Belongs to the NhaC Na(+)/H(+) (TC 2.A.35) antiporter family.</text>
</comment>
<gene>
    <name evidence="12" type="primary">nhaC</name>
    <name evidence="11" type="ORF">K5I21_19735</name>
    <name evidence="12" type="ORF">PM006_11410</name>
</gene>
<reference evidence="12" key="2">
    <citation type="submission" date="2023-01" db="EMBL/GenBank/DDBJ databases">
        <title>Human gut microbiome strain richness.</title>
        <authorList>
            <person name="Chen-Liaw A."/>
        </authorList>
    </citation>
    <scope>NUCLEOTIDE SEQUENCE</scope>
    <source>
        <strain evidence="12">B1_m1001713B170214d0_201011</strain>
    </source>
</reference>
<evidence type="ECO:0000256" key="2">
    <source>
        <dbReference type="ARBA" id="ARBA00022448"/>
    </source>
</evidence>
<name>A0AAW6AVQ1_CLOSY</name>
<dbReference type="GO" id="GO:0015297">
    <property type="term" value="F:antiporter activity"/>
    <property type="evidence" value="ECO:0007669"/>
    <property type="project" value="UniProtKB-KW"/>
</dbReference>
<evidence type="ECO:0000313" key="13">
    <source>
        <dbReference type="Proteomes" id="UP001300871"/>
    </source>
</evidence>
<comment type="caution">
    <text evidence="12">The sequence shown here is derived from an EMBL/GenBank/DDBJ whole genome shotgun (WGS) entry which is preliminary data.</text>
</comment>
<evidence type="ECO:0000256" key="3">
    <source>
        <dbReference type="ARBA" id="ARBA00022449"/>
    </source>
</evidence>
<keyword evidence="5 9" id="KW-0812">Transmembrane</keyword>
<dbReference type="Proteomes" id="UP001300871">
    <property type="component" value="Unassembled WGS sequence"/>
</dbReference>
<keyword evidence="7 9" id="KW-0472">Membrane</keyword>
<feature type="transmembrane region" description="Helical" evidence="9">
    <location>
        <begin position="37"/>
        <end position="56"/>
    </location>
</feature>
<feature type="transmembrane region" description="Helical" evidence="9">
    <location>
        <begin position="76"/>
        <end position="103"/>
    </location>
</feature>
<feature type="domain" description="Na+/H+ antiporter NhaC-like C-terminal" evidence="10">
    <location>
        <begin position="161"/>
        <end position="454"/>
    </location>
</feature>
<dbReference type="RefSeq" id="WP_003500870.1">
    <property type="nucleotide sequence ID" value="NZ_BAABZD010000010.1"/>
</dbReference>
<feature type="transmembrane region" description="Helical" evidence="9">
    <location>
        <begin position="110"/>
        <end position="130"/>
    </location>
</feature>
<protein>
    <submittedName>
        <fullName evidence="12">Na+/H+ antiporter NhaC</fullName>
    </submittedName>
</protein>
<evidence type="ECO:0000256" key="7">
    <source>
        <dbReference type="ARBA" id="ARBA00023136"/>
    </source>
</evidence>
<reference evidence="11" key="1">
    <citation type="journal article" date="2022" name="Cell Host Microbe">
        <title>Colonization of the live biotherapeutic product VE303 and modulation of the microbiota and metabolites in healthy volunteers.</title>
        <authorList>
            <person name="Dsouza M."/>
            <person name="Menon R."/>
            <person name="Crossette E."/>
            <person name="Bhattarai S.K."/>
            <person name="Schneider J."/>
            <person name="Kim Y.G."/>
            <person name="Reddy S."/>
            <person name="Caballero S."/>
            <person name="Felix C."/>
            <person name="Cornacchione L."/>
            <person name="Hendrickson J."/>
            <person name="Watson A.R."/>
            <person name="Minot S.S."/>
            <person name="Greenfield N."/>
            <person name="Schopf L."/>
            <person name="Szabady R."/>
            <person name="Patarroyo J."/>
            <person name="Smith W."/>
            <person name="Harrison P."/>
            <person name="Kuijper E.J."/>
            <person name="Kelly C.P."/>
            <person name="Olle B."/>
            <person name="Bobilev D."/>
            <person name="Silber J.L."/>
            <person name="Bucci V."/>
            <person name="Roberts B."/>
            <person name="Faith J."/>
            <person name="Norman J.M."/>
        </authorList>
    </citation>
    <scope>NUCLEOTIDE SEQUENCE</scope>
    <source>
        <strain evidence="11">VE303-04</strain>
    </source>
</reference>
<proteinExistence type="inferred from homology"/>